<keyword evidence="4" id="KW-1185">Reference proteome</keyword>
<dbReference type="EMBL" id="NMUH01000683">
    <property type="protein sequence ID" value="MQL83220.1"/>
    <property type="molecule type" value="Genomic_DNA"/>
</dbReference>
<feature type="compositionally biased region" description="Low complexity" evidence="1">
    <location>
        <begin position="164"/>
        <end position="184"/>
    </location>
</feature>
<feature type="region of interest" description="Disordered" evidence="1">
    <location>
        <begin position="129"/>
        <end position="197"/>
    </location>
</feature>
<proteinExistence type="predicted"/>
<feature type="region of interest" description="Disordered" evidence="1">
    <location>
        <begin position="25"/>
        <end position="109"/>
    </location>
</feature>
<feature type="compositionally biased region" description="Low complexity" evidence="1">
    <location>
        <begin position="129"/>
        <end position="140"/>
    </location>
</feature>
<dbReference type="AlphaFoldDB" id="A0A843UN48"/>
<dbReference type="Proteomes" id="UP000652761">
    <property type="component" value="Unassembled WGS sequence"/>
</dbReference>
<evidence type="ECO:0000313" key="3">
    <source>
        <dbReference type="EMBL" id="MQL83220.1"/>
    </source>
</evidence>
<reference evidence="3" key="1">
    <citation type="submission" date="2017-07" db="EMBL/GenBank/DDBJ databases">
        <title>Taro Niue Genome Assembly and Annotation.</title>
        <authorList>
            <person name="Atibalentja N."/>
            <person name="Keating K."/>
            <person name="Fields C.J."/>
        </authorList>
    </citation>
    <scope>NUCLEOTIDE SEQUENCE</scope>
    <source>
        <strain evidence="3">Niue_2</strain>
        <tissue evidence="3">Leaf</tissue>
    </source>
</reference>
<evidence type="ECO:0000256" key="2">
    <source>
        <dbReference type="SAM" id="Phobius"/>
    </source>
</evidence>
<keyword evidence="2" id="KW-1133">Transmembrane helix</keyword>
<comment type="caution">
    <text evidence="3">The sequence shown here is derived from an EMBL/GenBank/DDBJ whole genome shotgun (WGS) entry which is preliminary data.</text>
</comment>
<name>A0A843UN48_COLES</name>
<evidence type="ECO:0000313" key="4">
    <source>
        <dbReference type="Proteomes" id="UP000652761"/>
    </source>
</evidence>
<feature type="transmembrane region" description="Helical" evidence="2">
    <location>
        <begin position="217"/>
        <end position="239"/>
    </location>
</feature>
<accession>A0A843UN48</accession>
<feature type="compositionally biased region" description="Polar residues" evidence="1">
    <location>
        <begin position="32"/>
        <end position="44"/>
    </location>
</feature>
<keyword evidence="2" id="KW-0472">Membrane</keyword>
<feature type="compositionally biased region" description="Pro residues" evidence="1">
    <location>
        <begin position="141"/>
        <end position="157"/>
    </location>
</feature>
<organism evidence="3 4">
    <name type="scientific">Colocasia esculenta</name>
    <name type="common">Wild taro</name>
    <name type="synonym">Arum esculentum</name>
    <dbReference type="NCBI Taxonomy" id="4460"/>
    <lineage>
        <taxon>Eukaryota</taxon>
        <taxon>Viridiplantae</taxon>
        <taxon>Streptophyta</taxon>
        <taxon>Embryophyta</taxon>
        <taxon>Tracheophyta</taxon>
        <taxon>Spermatophyta</taxon>
        <taxon>Magnoliopsida</taxon>
        <taxon>Liliopsida</taxon>
        <taxon>Araceae</taxon>
        <taxon>Aroideae</taxon>
        <taxon>Colocasieae</taxon>
        <taxon>Colocasia</taxon>
    </lineage>
</organism>
<gene>
    <name evidence="3" type="ORF">Taro_015706</name>
</gene>
<keyword evidence="2" id="KW-0812">Transmembrane</keyword>
<sequence>MQAMQTQAHTQAALQAQMEAQESIATLGDLVTAQSSNAPPTRSPTEPVRNSEPSEAKQQDAGPLGIIYEEPTGPYEPQVVDEVATAVQDHDEAVKAVPPGPSEDVVRPTAPVVSEGVILIVEEPVVAPEAPDPSSLVTLAPPSPPSSSTAPPAPIPFKRPTARSISSPTPFPSQSTSSPAISTSIPPPPPALNTLQPHHQLEPHLPLALLQLDHPSYLLLPINPFFILLLLPPLLPLYLKVPFSRNSRMS</sequence>
<protein>
    <submittedName>
        <fullName evidence="3">Uncharacterized protein</fullName>
    </submittedName>
</protein>
<evidence type="ECO:0000256" key="1">
    <source>
        <dbReference type="SAM" id="MobiDB-lite"/>
    </source>
</evidence>